<evidence type="ECO:0000313" key="1">
    <source>
        <dbReference type="EMBL" id="PIO28957.1"/>
    </source>
</evidence>
<name>A0A2G9RM64_AQUCT</name>
<dbReference type="OrthoDB" id="6365484at2759"/>
<gene>
    <name evidence="1" type="ORF">AB205_0075900</name>
</gene>
<evidence type="ECO:0000313" key="2">
    <source>
        <dbReference type="Proteomes" id="UP000228934"/>
    </source>
</evidence>
<dbReference type="EMBL" id="KV933543">
    <property type="protein sequence ID" value="PIO28957.1"/>
    <property type="molecule type" value="Genomic_DNA"/>
</dbReference>
<proteinExistence type="predicted"/>
<dbReference type="Proteomes" id="UP000228934">
    <property type="component" value="Unassembled WGS sequence"/>
</dbReference>
<accession>A0A2G9RM64</accession>
<protein>
    <submittedName>
        <fullName evidence="1">Uncharacterized protein</fullName>
    </submittedName>
</protein>
<sequence>MRRSDIIAARSVWRPKTVGRPGEDGSLCSGDSLLLKGFVLSKTPFTLRQFSCVLALEMVPEYCLSGRPNVKPEYFHTGAVPLQDVRKSPASSTFEAVWKRCIQRSQNAPALCNEWAALRKRRNTGIFNPFGR</sequence>
<dbReference type="AlphaFoldDB" id="A0A2G9RM64"/>
<keyword evidence="2" id="KW-1185">Reference proteome</keyword>
<organism evidence="1 2">
    <name type="scientific">Aquarana catesbeiana</name>
    <name type="common">American bullfrog</name>
    <name type="synonym">Rana catesbeiana</name>
    <dbReference type="NCBI Taxonomy" id="8400"/>
    <lineage>
        <taxon>Eukaryota</taxon>
        <taxon>Metazoa</taxon>
        <taxon>Chordata</taxon>
        <taxon>Craniata</taxon>
        <taxon>Vertebrata</taxon>
        <taxon>Euteleostomi</taxon>
        <taxon>Amphibia</taxon>
        <taxon>Batrachia</taxon>
        <taxon>Anura</taxon>
        <taxon>Neobatrachia</taxon>
        <taxon>Ranoidea</taxon>
        <taxon>Ranidae</taxon>
        <taxon>Aquarana</taxon>
    </lineage>
</organism>
<reference evidence="2" key="1">
    <citation type="journal article" date="2017" name="Nat. Commun.">
        <title>The North American bullfrog draft genome provides insight into hormonal regulation of long noncoding RNA.</title>
        <authorList>
            <person name="Hammond S.A."/>
            <person name="Warren R.L."/>
            <person name="Vandervalk B.P."/>
            <person name="Kucuk E."/>
            <person name="Khan H."/>
            <person name="Gibb E.A."/>
            <person name="Pandoh P."/>
            <person name="Kirk H."/>
            <person name="Zhao Y."/>
            <person name="Jones M."/>
            <person name="Mungall A.J."/>
            <person name="Coope R."/>
            <person name="Pleasance S."/>
            <person name="Moore R.A."/>
            <person name="Holt R.A."/>
            <person name="Round J.M."/>
            <person name="Ohora S."/>
            <person name="Walle B.V."/>
            <person name="Veldhoen N."/>
            <person name="Helbing C.C."/>
            <person name="Birol I."/>
        </authorList>
    </citation>
    <scope>NUCLEOTIDE SEQUENCE [LARGE SCALE GENOMIC DNA]</scope>
</reference>